<accession>A0A9N9D1H0</accession>
<name>A0A9N9D1H0_9GLOM</name>
<proteinExistence type="predicted"/>
<dbReference type="GO" id="GO:0004420">
    <property type="term" value="F:hydroxymethylglutaryl-CoA reductase (NADPH) activity"/>
    <property type="evidence" value="ECO:0007669"/>
    <property type="project" value="InterPro"/>
</dbReference>
<dbReference type="Proteomes" id="UP000789396">
    <property type="component" value="Unassembled WGS sequence"/>
</dbReference>
<sequence length="227" mass="25262">PNMNPSLNGSAWSGFYKKTLNERQNELKLAFPDLFNLPPPSTNNPSIYATPSSSICNSPLSPICRSPISLNYSKENESKEGINDEQLNYLIKKLEPLSVDQNPFPIKGLEEHIADKMLLHQKSSIIKFANQFCDSMVKRGGGVFDMSVRRIPRVNNRNPKHHPIGSEKFKEWLVVHLHIDVCDSMGANCASKVAEGVAPHLSELTGGRIGLRILSNLSVERMAKVID</sequence>
<evidence type="ECO:0000313" key="1">
    <source>
        <dbReference type="EMBL" id="CAG8621798.1"/>
    </source>
</evidence>
<organism evidence="1 2">
    <name type="scientific">Racocetra fulgida</name>
    <dbReference type="NCBI Taxonomy" id="60492"/>
    <lineage>
        <taxon>Eukaryota</taxon>
        <taxon>Fungi</taxon>
        <taxon>Fungi incertae sedis</taxon>
        <taxon>Mucoromycota</taxon>
        <taxon>Glomeromycotina</taxon>
        <taxon>Glomeromycetes</taxon>
        <taxon>Diversisporales</taxon>
        <taxon>Gigasporaceae</taxon>
        <taxon>Racocetra</taxon>
    </lineage>
</organism>
<evidence type="ECO:0000313" key="2">
    <source>
        <dbReference type="Proteomes" id="UP000789396"/>
    </source>
</evidence>
<dbReference type="Pfam" id="PF00368">
    <property type="entry name" value="HMG-CoA_red"/>
    <property type="match status" value="1"/>
</dbReference>
<protein>
    <submittedName>
        <fullName evidence="1">17379_t:CDS:1</fullName>
    </submittedName>
</protein>
<dbReference type="EMBL" id="CAJVPZ010010651">
    <property type="protein sequence ID" value="CAG8621798.1"/>
    <property type="molecule type" value="Genomic_DNA"/>
</dbReference>
<dbReference type="InterPro" id="IPR002202">
    <property type="entry name" value="HMG_CoA_Rdtase"/>
</dbReference>
<reference evidence="1" key="1">
    <citation type="submission" date="2021-06" db="EMBL/GenBank/DDBJ databases">
        <authorList>
            <person name="Kallberg Y."/>
            <person name="Tangrot J."/>
            <person name="Rosling A."/>
        </authorList>
    </citation>
    <scope>NUCLEOTIDE SEQUENCE</scope>
    <source>
        <strain evidence="1">IN212</strain>
    </source>
</reference>
<dbReference type="SUPFAM" id="SSF55035">
    <property type="entry name" value="NAD-binding domain of HMG-CoA reductase"/>
    <property type="match status" value="1"/>
</dbReference>
<dbReference type="PANTHER" id="PTHR10572">
    <property type="entry name" value="3-HYDROXY-3-METHYLGLUTARYL-COENZYME A REDUCTASE"/>
    <property type="match status" value="1"/>
</dbReference>
<feature type="non-terminal residue" evidence="1">
    <location>
        <position position="227"/>
    </location>
</feature>
<dbReference type="OrthoDB" id="310654at2759"/>
<dbReference type="GO" id="GO:0015936">
    <property type="term" value="P:coenzyme A metabolic process"/>
    <property type="evidence" value="ECO:0007669"/>
    <property type="project" value="InterPro"/>
</dbReference>
<keyword evidence="2" id="KW-1185">Reference proteome</keyword>
<dbReference type="InterPro" id="IPR009023">
    <property type="entry name" value="HMG_CoA_Rdtase_NAD(P)-bd_sf"/>
</dbReference>
<dbReference type="AlphaFoldDB" id="A0A9N9D1H0"/>
<comment type="caution">
    <text evidence="1">The sequence shown here is derived from an EMBL/GenBank/DDBJ whole genome shotgun (WGS) entry which is preliminary data.</text>
</comment>
<dbReference type="PANTHER" id="PTHR10572:SF24">
    <property type="entry name" value="3-HYDROXY-3-METHYLGLUTARYL-COENZYME A REDUCTASE"/>
    <property type="match status" value="1"/>
</dbReference>
<dbReference type="Gene3D" id="3.30.70.420">
    <property type="entry name" value="Hydroxymethylglutaryl-CoA reductase, class I/II, NAD/NADP-binding domain"/>
    <property type="match status" value="1"/>
</dbReference>
<gene>
    <name evidence="1" type="ORF">RFULGI_LOCUS7388</name>
</gene>